<dbReference type="VEuPathDB" id="VectorBase:CSON004070"/>
<dbReference type="EMBL" id="UFQT01000177">
    <property type="protein sequence ID" value="SSX21176.1"/>
    <property type="molecule type" value="Genomic_DNA"/>
</dbReference>
<dbReference type="Gene3D" id="2.130.10.10">
    <property type="entry name" value="YVTN repeat-like/Quinoprotein amine dehydrogenase"/>
    <property type="match status" value="1"/>
</dbReference>
<dbReference type="InterPro" id="IPR036322">
    <property type="entry name" value="WD40_repeat_dom_sf"/>
</dbReference>
<dbReference type="GO" id="GO:1990756">
    <property type="term" value="F:ubiquitin-like ligase-substrate adaptor activity"/>
    <property type="evidence" value="ECO:0007669"/>
    <property type="project" value="TreeGrafter"/>
</dbReference>
<dbReference type="EMBL" id="UFQS01000177">
    <property type="protein sequence ID" value="SSX00796.1"/>
    <property type="molecule type" value="Genomic_DNA"/>
</dbReference>
<dbReference type="SUPFAM" id="SSF50978">
    <property type="entry name" value="WD40 repeat-like"/>
    <property type="match status" value="1"/>
</dbReference>
<sequence>MKLLNRTNICDLLYVRQKGFNVKQKLIELGFSKAEDDLISKSINSEECKLKKVNTLPDNLRSTFSIEFSNDGKFVATSHSCRIVFVCDAFTLVEKYKIITDRTVWSMNFHPYINTILAVGTVKSKVYIYKNGVIHRKYVGLAITDDENLTPIASMQFHPDTLFLLFSNRNQIFWYDWENDTILNVISALPDTVVRFIKFIPGNSNCLLTSTTKAIIKAKLHLKAHEAFENTDPHELLNIFLVIANFVLETTEQYKSGNSRSWSYSIGIQYFIKLFYQVIDLMERIPLDVERSQGINLEFTLNCMRERINVIKMYSMDSLDSSSGARSLDFFRYFEVDLTIASNVINKIEFLFKNFEEEKQSKISIDDLYLEYEKAVWKDGSNMPRWPKIYYVQYWDMERGDEINLENCYHNLLAISADTTISVTSNFIVDFNPLLLTIEVISIRSENFGQRTHVLKNFPSFYYFFSVSPSRHNLLIGFKKGLPGYLFETYAIFYDLTGKNENTNNPKNFRTLKTNKNWDLNCLEFAPHPNAGIIFGYNGPLLYRLIK</sequence>
<dbReference type="InterPro" id="IPR052596">
    <property type="entry name" value="AMBRA1_autophagy"/>
</dbReference>
<dbReference type="AlphaFoldDB" id="A0A336K772"/>
<dbReference type="PANTHER" id="PTHR22874:SF1">
    <property type="entry name" value="ACTIVATING MOLECULE IN BECN1-REGULATED AUTOPHAGY PROTEIN 1"/>
    <property type="match status" value="1"/>
</dbReference>
<gene>
    <name evidence="1" type="primary">CSON004070</name>
</gene>
<proteinExistence type="predicted"/>
<reference evidence="2" key="2">
    <citation type="submission" date="2018-07" db="EMBL/GenBank/DDBJ databases">
        <authorList>
            <person name="Quirk P.G."/>
            <person name="Krulwich T.A."/>
        </authorList>
    </citation>
    <scope>NUCLEOTIDE SEQUENCE</scope>
</reference>
<evidence type="ECO:0000313" key="2">
    <source>
        <dbReference type="EMBL" id="SSX21176.1"/>
    </source>
</evidence>
<name>A0A336K772_CULSO</name>
<reference evidence="1" key="1">
    <citation type="submission" date="2018-04" db="EMBL/GenBank/DDBJ databases">
        <authorList>
            <person name="Go L.Y."/>
            <person name="Mitchell J.A."/>
        </authorList>
    </citation>
    <scope>NUCLEOTIDE SEQUENCE</scope>
    <source>
        <tissue evidence="1">Whole organism</tissue>
    </source>
</reference>
<dbReference type="InterPro" id="IPR015943">
    <property type="entry name" value="WD40/YVTN_repeat-like_dom_sf"/>
</dbReference>
<dbReference type="PANTHER" id="PTHR22874">
    <property type="entry name" value="ACTIVATING MOLECULE IN BECN1-REGULATED AUTOPHAGY PROTEIN 1"/>
    <property type="match status" value="1"/>
</dbReference>
<organism evidence="1">
    <name type="scientific">Culicoides sonorensis</name>
    <name type="common">Biting midge</name>
    <dbReference type="NCBI Taxonomy" id="179676"/>
    <lineage>
        <taxon>Eukaryota</taxon>
        <taxon>Metazoa</taxon>
        <taxon>Ecdysozoa</taxon>
        <taxon>Arthropoda</taxon>
        <taxon>Hexapoda</taxon>
        <taxon>Insecta</taxon>
        <taxon>Pterygota</taxon>
        <taxon>Neoptera</taxon>
        <taxon>Endopterygota</taxon>
        <taxon>Diptera</taxon>
        <taxon>Nematocera</taxon>
        <taxon>Chironomoidea</taxon>
        <taxon>Ceratopogonidae</taxon>
        <taxon>Ceratopogoninae</taxon>
        <taxon>Culicoides</taxon>
        <taxon>Monoculicoides</taxon>
    </lineage>
</organism>
<evidence type="ECO:0000313" key="1">
    <source>
        <dbReference type="EMBL" id="SSX00796.1"/>
    </source>
</evidence>
<dbReference type="GO" id="GO:0000045">
    <property type="term" value="P:autophagosome assembly"/>
    <property type="evidence" value="ECO:0007669"/>
    <property type="project" value="TreeGrafter"/>
</dbReference>
<accession>A0A336K772</accession>
<protein>
    <submittedName>
        <fullName evidence="1">CSON004070 protein</fullName>
    </submittedName>
</protein>
<dbReference type="GO" id="GO:0000423">
    <property type="term" value="P:mitophagy"/>
    <property type="evidence" value="ECO:0007669"/>
    <property type="project" value="TreeGrafter"/>
</dbReference>
<dbReference type="GO" id="GO:0080008">
    <property type="term" value="C:Cul4-RING E3 ubiquitin ligase complex"/>
    <property type="evidence" value="ECO:0007669"/>
    <property type="project" value="TreeGrafter"/>
</dbReference>